<dbReference type="Proteomes" id="UP000003536">
    <property type="component" value="Unassembled WGS sequence"/>
</dbReference>
<protein>
    <submittedName>
        <fullName evidence="1">Uncharacterized protein</fullName>
    </submittedName>
</protein>
<reference evidence="1 2" key="1">
    <citation type="journal article" date="2011" name="BMC Genomics">
        <title>Genome sequencing reveals diversification of virulence factor content and possible host adaptation in distinct subpopulations of Salmonella enterica.</title>
        <authorList>
            <person name="den Bakker H.C."/>
            <person name="Moreno Switt A.I."/>
            <person name="Govoni G."/>
            <person name="Cummings C.A."/>
            <person name="Ranieri M.L."/>
            <person name="Degoricija L."/>
            <person name="Hoelzer K."/>
            <person name="Rodriguez-Rivera L.D."/>
            <person name="Brown S."/>
            <person name="Bolchacova E."/>
            <person name="Furtado M.R."/>
            <person name="Wiedmann M."/>
        </authorList>
    </citation>
    <scope>NUCLEOTIDE SEQUENCE [LARGE SCALE GENOMIC DNA]</scope>
    <source>
        <strain evidence="1 2">A4-580</strain>
    </source>
</reference>
<sequence>MHTFGKAKRINQCVSNEKHDSQIGTPCMLNTSARQIPQMRSVQKQRLFDIDTLLSP</sequence>
<evidence type="ECO:0000313" key="2">
    <source>
        <dbReference type="Proteomes" id="UP000003536"/>
    </source>
</evidence>
<dbReference type="AlphaFoldDB" id="G5SHQ6"/>
<dbReference type="EMBL" id="AFCX01001686">
    <property type="protein sequence ID" value="EHC99190.1"/>
    <property type="molecule type" value="Genomic_DNA"/>
</dbReference>
<proteinExistence type="predicted"/>
<organism evidence="1 2">
    <name type="scientific">Salmonella enterica subsp. enterica serovar Wandsworth str. A4-580</name>
    <dbReference type="NCBI Taxonomy" id="913086"/>
    <lineage>
        <taxon>Bacteria</taxon>
        <taxon>Pseudomonadati</taxon>
        <taxon>Pseudomonadota</taxon>
        <taxon>Gammaproteobacteria</taxon>
        <taxon>Enterobacterales</taxon>
        <taxon>Enterobacteriaceae</taxon>
        <taxon>Salmonella</taxon>
    </lineage>
</organism>
<name>G5SHQ6_SALET</name>
<evidence type="ECO:0000313" key="1">
    <source>
        <dbReference type="EMBL" id="EHC99190.1"/>
    </source>
</evidence>
<accession>G5SHQ6</accession>
<comment type="caution">
    <text evidence="1">The sequence shown here is derived from an EMBL/GenBank/DDBJ whole genome shotgun (WGS) entry which is preliminary data.</text>
</comment>
<feature type="non-terminal residue" evidence="1">
    <location>
        <position position="56"/>
    </location>
</feature>
<gene>
    <name evidence="1" type="ORF">LTSEWAN_5160</name>
</gene>